<evidence type="ECO:0000256" key="3">
    <source>
        <dbReference type="ARBA" id="ARBA00022692"/>
    </source>
</evidence>
<dbReference type="RefSeq" id="WP_134778922.1">
    <property type="nucleotide sequence ID" value="NZ_SPDS01000001.1"/>
</dbReference>
<evidence type="ECO:0000256" key="6">
    <source>
        <dbReference type="RuleBase" id="RU363041"/>
    </source>
</evidence>
<proteinExistence type="inferred from homology"/>
<keyword evidence="3 6" id="KW-0812">Transmembrane</keyword>
<keyword evidence="5 6" id="KW-0472">Membrane</keyword>
<feature type="transmembrane region" description="Helical" evidence="6">
    <location>
        <begin position="48"/>
        <end position="68"/>
    </location>
</feature>
<feature type="transmembrane region" description="Helical" evidence="6">
    <location>
        <begin position="139"/>
        <end position="165"/>
    </location>
</feature>
<dbReference type="GO" id="GO:0005886">
    <property type="term" value="C:plasma membrane"/>
    <property type="evidence" value="ECO:0007669"/>
    <property type="project" value="UniProtKB-SubCell"/>
</dbReference>
<keyword evidence="4 6" id="KW-1133">Transmembrane helix</keyword>
<evidence type="ECO:0000256" key="5">
    <source>
        <dbReference type="ARBA" id="ARBA00023136"/>
    </source>
</evidence>
<evidence type="ECO:0000256" key="2">
    <source>
        <dbReference type="ARBA" id="ARBA00009142"/>
    </source>
</evidence>
<dbReference type="EMBL" id="SPDS01000001">
    <property type="protein sequence ID" value="TFH55542.1"/>
    <property type="molecule type" value="Genomic_DNA"/>
</dbReference>
<comment type="subcellular location">
    <subcellularLocation>
        <location evidence="6">Cell membrane</location>
        <topology evidence="6">Multi-pass membrane protein</topology>
    </subcellularLocation>
    <subcellularLocation>
        <location evidence="1">Membrane</location>
        <topology evidence="1">Multi-pass membrane protein</topology>
    </subcellularLocation>
</comment>
<evidence type="ECO:0000256" key="1">
    <source>
        <dbReference type="ARBA" id="ARBA00004141"/>
    </source>
</evidence>
<dbReference type="PANTHER" id="PTHR43701:SF2">
    <property type="entry name" value="MEMBRANE TRANSPORTER PROTEIN YJNA-RELATED"/>
    <property type="match status" value="1"/>
</dbReference>
<protein>
    <recommendedName>
        <fullName evidence="6">Probable membrane transporter protein</fullName>
    </recommendedName>
</protein>
<feature type="transmembrane region" description="Helical" evidence="6">
    <location>
        <begin position="254"/>
        <end position="270"/>
    </location>
</feature>
<sequence>MEIGPLLILAVALAGVVGLTLGLFGGGGSILMVPLLSYVAGMPGKEAIATSLLVVGSTSAASLIPHARKGHVRWAQGLVFATTSMLGAFGGGLLAESIPAQLLMLGFAVIMLASARGMIRGRKNPGGASLPVWLFAPAGLGIGAVTGLVGAGGGFLIVPALALLAGLSMAQAVGTSLLVITLNSAAALAGQLNSVALHWPLAMSLAVTAILGSLLGARLSHRIAEHRLRKGFGYFVLAMGVFVLSQEVPAPGGLAIALIAVFAGLLMLLCRKVPALHARCPLAMKSGA</sequence>
<keyword evidence="6" id="KW-1003">Cell membrane</keyword>
<reference evidence="7 8" key="1">
    <citation type="submission" date="2019-03" db="EMBL/GenBank/DDBJ databases">
        <title>Glutamicibacter sp. LJH19 genome.</title>
        <authorList>
            <person name="Sinai Borker S."/>
            <person name="Kumar R."/>
        </authorList>
    </citation>
    <scope>NUCLEOTIDE SEQUENCE [LARGE SCALE GENOMIC DNA]</scope>
    <source>
        <strain evidence="7 8">LJH19</strain>
    </source>
</reference>
<feature type="transmembrane region" description="Helical" evidence="6">
    <location>
        <begin position="74"/>
        <end position="95"/>
    </location>
</feature>
<comment type="similarity">
    <text evidence="2 6">Belongs to the 4-toluene sulfonate uptake permease (TSUP) (TC 2.A.102) family.</text>
</comment>
<evidence type="ECO:0000256" key="4">
    <source>
        <dbReference type="ARBA" id="ARBA00022989"/>
    </source>
</evidence>
<organism evidence="7 8">
    <name type="scientific">Glutamicibacter arilaitensis</name>
    <dbReference type="NCBI Taxonomy" id="256701"/>
    <lineage>
        <taxon>Bacteria</taxon>
        <taxon>Bacillati</taxon>
        <taxon>Actinomycetota</taxon>
        <taxon>Actinomycetes</taxon>
        <taxon>Micrococcales</taxon>
        <taxon>Micrococcaceae</taxon>
        <taxon>Glutamicibacter</taxon>
    </lineage>
</organism>
<dbReference type="InterPro" id="IPR051598">
    <property type="entry name" value="TSUP/Inactive_protease-like"/>
</dbReference>
<feature type="transmembrane region" description="Helical" evidence="6">
    <location>
        <begin position="198"/>
        <end position="219"/>
    </location>
</feature>
<dbReference type="PANTHER" id="PTHR43701">
    <property type="entry name" value="MEMBRANE TRANSPORTER PROTEIN MJ0441-RELATED"/>
    <property type="match status" value="1"/>
</dbReference>
<dbReference type="AlphaFoldDB" id="A0A4Y8TUZ5"/>
<accession>A0A4Y8TUZ5</accession>
<evidence type="ECO:0000313" key="8">
    <source>
        <dbReference type="Proteomes" id="UP000297638"/>
    </source>
</evidence>
<dbReference type="Proteomes" id="UP000297638">
    <property type="component" value="Unassembled WGS sequence"/>
</dbReference>
<comment type="caution">
    <text evidence="7">The sequence shown here is derived from an EMBL/GenBank/DDBJ whole genome shotgun (WGS) entry which is preliminary data.</text>
</comment>
<feature type="transmembrane region" description="Helical" evidence="6">
    <location>
        <begin position="102"/>
        <end position="119"/>
    </location>
</feature>
<feature type="transmembrane region" description="Helical" evidence="6">
    <location>
        <begin position="6"/>
        <end position="36"/>
    </location>
</feature>
<dbReference type="Pfam" id="PF01925">
    <property type="entry name" value="TauE"/>
    <property type="match status" value="1"/>
</dbReference>
<evidence type="ECO:0000313" key="7">
    <source>
        <dbReference type="EMBL" id="TFH55542.1"/>
    </source>
</evidence>
<name>A0A4Y8TUZ5_9MICC</name>
<dbReference type="InterPro" id="IPR002781">
    <property type="entry name" value="TM_pro_TauE-like"/>
</dbReference>
<gene>
    <name evidence="7" type="ORF">EXY26_00115</name>
</gene>